<evidence type="ECO:0000313" key="2">
    <source>
        <dbReference type="EMBL" id="MDM4015704.1"/>
    </source>
</evidence>
<dbReference type="PANTHER" id="PTHR30093:SF2">
    <property type="entry name" value="TYPE II SECRETION SYSTEM PROTEIN H"/>
    <property type="match status" value="1"/>
</dbReference>
<name>A0ABT7PGS6_9BACT</name>
<dbReference type="InterPro" id="IPR045584">
    <property type="entry name" value="Pilin-like"/>
</dbReference>
<dbReference type="NCBIfam" id="TIGR04294">
    <property type="entry name" value="pre_pil_HX9DG"/>
    <property type="match status" value="1"/>
</dbReference>
<dbReference type="SUPFAM" id="SSF54523">
    <property type="entry name" value="Pili subunits"/>
    <property type="match status" value="1"/>
</dbReference>
<keyword evidence="3" id="KW-1185">Reference proteome</keyword>
<dbReference type="InterPro" id="IPR012902">
    <property type="entry name" value="N_methyl_site"/>
</dbReference>
<evidence type="ECO:0000259" key="1">
    <source>
        <dbReference type="Pfam" id="PF07596"/>
    </source>
</evidence>
<gene>
    <name evidence="2" type="ORF">QTN89_09705</name>
</gene>
<dbReference type="PANTHER" id="PTHR30093">
    <property type="entry name" value="GENERAL SECRETION PATHWAY PROTEIN G"/>
    <property type="match status" value="1"/>
</dbReference>
<protein>
    <submittedName>
        <fullName evidence="2">DUF1559 domain-containing protein</fullName>
    </submittedName>
</protein>
<reference evidence="2 3" key="1">
    <citation type="submission" date="2023-06" db="EMBL/GenBank/DDBJ databases">
        <title>Roseiconus lacunae JC819 isolated from Gulf of Mannar region, Tamil Nadu.</title>
        <authorList>
            <person name="Pk S."/>
            <person name="Ch S."/>
            <person name="Ch V.R."/>
        </authorList>
    </citation>
    <scope>NUCLEOTIDE SEQUENCE [LARGE SCALE GENOMIC DNA]</scope>
    <source>
        <strain evidence="2 3">JC819</strain>
    </source>
</reference>
<comment type="caution">
    <text evidence="2">The sequence shown here is derived from an EMBL/GenBank/DDBJ whole genome shotgun (WGS) entry which is preliminary data.</text>
</comment>
<dbReference type="Gene3D" id="3.30.700.10">
    <property type="entry name" value="Glycoprotein, Type 4 Pilin"/>
    <property type="match status" value="1"/>
</dbReference>
<feature type="domain" description="DUF1559" evidence="1">
    <location>
        <begin position="30"/>
        <end position="315"/>
    </location>
</feature>
<sequence length="333" mass="36710">MRRIAFTLIELLVVIGIVGILVALLLPAVQSVRESTRRMQCQDRLRQIGLATLLYENTETYLPAATYGDPYGILPTGNFQNGVSGSPFTELLPYIEQRGLWERYDRSLEWFHQDNQVAVTKAIPLYRCPSAVGGATQQGIQRVVGATQDVHLDRSAAVTDFTAVYSWGFPYAIPSTPFTRDPWAMGALSPVGENSSGFLGAGLSFKRPKRTMTTDGSSHTLTFIEQAAKTDTWVNGRLYEPSPSAARAWAPWAGRGCTWILSYQPDGLSWSPTGLGPCNVNCNNRQGIYSFHVGGANSVFLDGSIRFLTREIDVEILYALVSRSRGDHTGEEY</sequence>
<dbReference type="NCBIfam" id="TIGR02532">
    <property type="entry name" value="IV_pilin_GFxxxE"/>
    <property type="match status" value="1"/>
</dbReference>
<dbReference type="EMBL" id="JASZZN010000006">
    <property type="protein sequence ID" value="MDM4015704.1"/>
    <property type="molecule type" value="Genomic_DNA"/>
</dbReference>
<dbReference type="InterPro" id="IPR027558">
    <property type="entry name" value="Pre_pil_HX9DG_C"/>
</dbReference>
<organism evidence="2 3">
    <name type="scientific">Roseiconus lacunae</name>
    <dbReference type="NCBI Taxonomy" id="2605694"/>
    <lineage>
        <taxon>Bacteria</taxon>
        <taxon>Pseudomonadati</taxon>
        <taxon>Planctomycetota</taxon>
        <taxon>Planctomycetia</taxon>
        <taxon>Pirellulales</taxon>
        <taxon>Pirellulaceae</taxon>
        <taxon>Roseiconus</taxon>
    </lineage>
</organism>
<evidence type="ECO:0000313" key="3">
    <source>
        <dbReference type="Proteomes" id="UP001239462"/>
    </source>
</evidence>
<accession>A0ABT7PGS6</accession>
<dbReference type="RefSeq" id="WP_230627637.1">
    <property type="nucleotide sequence ID" value="NZ_JAJMQV010000015.1"/>
</dbReference>
<dbReference type="Pfam" id="PF07596">
    <property type="entry name" value="SBP_bac_10"/>
    <property type="match status" value="1"/>
</dbReference>
<dbReference type="InterPro" id="IPR011453">
    <property type="entry name" value="DUF1559"/>
</dbReference>
<proteinExistence type="predicted"/>
<dbReference type="Proteomes" id="UP001239462">
    <property type="component" value="Unassembled WGS sequence"/>
</dbReference>